<dbReference type="PANTHER" id="PTHR43553:SF23">
    <property type="entry name" value="ABC TRANSPORTER ATP-BINDING COMPONENT"/>
    <property type="match status" value="1"/>
</dbReference>
<evidence type="ECO:0000256" key="3">
    <source>
        <dbReference type="ARBA" id="ARBA00022448"/>
    </source>
</evidence>
<comment type="caution">
    <text evidence="12">The sequence shown here is derived from an EMBL/GenBank/DDBJ whole genome shotgun (WGS) entry which is preliminary data.</text>
</comment>
<evidence type="ECO:0000256" key="1">
    <source>
        <dbReference type="ARBA" id="ARBA00004202"/>
    </source>
</evidence>
<evidence type="ECO:0000256" key="9">
    <source>
        <dbReference type="ARBA" id="ARBA00023136"/>
    </source>
</evidence>
<evidence type="ECO:0000313" key="13">
    <source>
        <dbReference type="Proteomes" id="UP000094068"/>
    </source>
</evidence>
<dbReference type="STRING" id="903984.BCR21_03095"/>
<proteinExistence type="inferred from homology"/>
<evidence type="ECO:0000256" key="8">
    <source>
        <dbReference type="ARBA" id="ARBA00022967"/>
    </source>
</evidence>
<dbReference type="Gene3D" id="3.40.50.300">
    <property type="entry name" value="P-loop containing nucleotide triphosphate hydrolases"/>
    <property type="match status" value="2"/>
</dbReference>
<keyword evidence="6" id="KW-0547">Nucleotide-binding</keyword>
<dbReference type="CDD" id="cd03225">
    <property type="entry name" value="ABC_cobalt_CbiO_domain1"/>
    <property type="match status" value="1"/>
</dbReference>
<comment type="similarity">
    <text evidence="2">Belongs to the ABC transporter superfamily.</text>
</comment>
<protein>
    <submittedName>
        <fullName evidence="12">Cobalt ABC transporter</fullName>
    </submittedName>
</protein>
<comment type="subcellular location">
    <subcellularLocation>
        <location evidence="1">Cell membrane</location>
        <topology evidence="1">Peripheral membrane protein</topology>
    </subcellularLocation>
</comment>
<dbReference type="OrthoDB" id="501320at2"/>
<keyword evidence="3" id="KW-0813">Transport</keyword>
<organism evidence="12 13">
    <name type="scientific">Enterococcus ureasiticus</name>
    <dbReference type="NCBI Taxonomy" id="903984"/>
    <lineage>
        <taxon>Bacteria</taxon>
        <taxon>Bacillati</taxon>
        <taxon>Bacillota</taxon>
        <taxon>Bacilli</taxon>
        <taxon>Lactobacillales</taxon>
        <taxon>Enterococcaceae</taxon>
        <taxon>Enterococcus</taxon>
    </lineage>
</organism>
<keyword evidence="7" id="KW-0067">ATP-binding</keyword>
<feature type="domain" description="ABC transporter" evidence="11">
    <location>
        <begin position="263"/>
        <end position="475"/>
    </location>
</feature>
<dbReference type="GO" id="GO:0016887">
    <property type="term" value="F:ATP hydrolysis activity"/>
    <property type="evidence" value="ECO:0007669"/>
    <property type="project" value="InterPro"/>
</dbReference>
<evidence type="ECO:0000256" key="6">
    <source>
        <dbReference type="ARBA" id="ARBA00022741"/>
    </source>
</evidence>
<dbReference type="PROSITE" id="PS50893">
    <property type="entry name" value="ABC_TRANSPORTER_2"/>
    <property type="match status" value="2"/>
</dbReference>
<evidence type="ECO:0000256" key="4">
    <source>
        <dbReference type="ARBA" id="ARBA00022475"/>
    </source>
</evidence>
<evidence type="ECO:0000256" key="5">
    <source>
        <dbReference type="ARBA" id="ARBA00022737"/>
    </source>
</evidence>
<dbReference type="SMART" id="SM00382">
    <property type="entry name" value="AAA"/>
    <property type="match status" value="2"/>
</dbReference>
<accession>A0A1E5GMR7</accession>
<dbReference type="Proteomes" id="UP000094068">
    <property type="component" value="Unassembled WGS sequence"/>
</dbReference>
<dbReference type="PANTHER" id="PTHR43553">
    <property type="entry name" value="HEAVY METAL TRANSPORTER"/>
    <property type="match status" value="1"/>
</dbReference>
<dbReference type="InterPro" id="IPR050095">
    <property type="entry name" value="ECF_ABC_transporter_ATP-bd"/>
</dbReference>
<sequence>MIDLHDVTFAYEDQETIIQQVDLQVKAGEFIVLCGKSGCGKSTLLRILNGLIPELYTGELTGAGSVLDQELLTKEFNAYVRDIGVVFQNPKTQFFTSDVYSELAFAMENYGVPREEMIDRIDEITSLFSLEEFLERSMFHLSGGQKQLIAFASASMLKHRLFLLDEPSSNLDEATIEQLKNYLQVLKNQGMTIIVSEHRLYYLTDLADRYLVMDKGHIVESYTSHEMRAKSSSEIQAMGLRSLQQTSFKKIEEPVKTEEKLSLACEGLDFHYRKQPSVLKIPSLTLTSSYITGIIGRNGAGKSTFSKLLSGLSKPKEGLIKLNQQVMRPKELIKESFVVMQDVNLQLFFETVEKEISLNAKNTNEFDKIVAMLNLEPLLLRHPQTLSGGEKQRVAIASALLSGKKIIIFDEPTSGLDLMHMKEVSNTIRWLHQENILVLVITHDKEFLSQTCQRVLHFEKGTIIEDYFIEPTTKE</sequence>
<gene>
    <name evidence="12" type="ORF">BCR21_03095</name>
</gene>
<dbReference type="InterPro" id="IPR027417">
    <property type="entry name" value="P-loop_NTPase"/>
</dbReference>
<keyword evidence="4" id="KW-1003">Cell membrane</keyword>
<dbReference type="InterPro" id="IPR003439">
    <property type="entry name" value="ABC_transporter-like_ATP-bd"/>
</dbReference>
<dbReference type="EMBL" id="MIJZ01000001">
    <property type="protein sequence ID" value="OEG13993.1"/>
    <property type="molecule type" value="Genomic_DNA"/>
</dbReference>
<dbReference type="AlphaFoldDB" id="A0A1E5GMR7"/>
<dbReference type="GO" id="GO:0043190">
    <property type="term" value="C:ATP-binding cassette (ABC) transporter complex"/>
    <property type="evidence" value="ECO:0007669"/>
    <property type="project" value="TreeGrafter"/>
</dbReference>
<dbReference type="GO" id="GO:0005524">
    <property type="term" value="F:ATP binding"/>
    <property type="evidence" value="ECO:0007669"/>
    <property type="project" value="UniProtKB-KW"/>
</dbReference>
<dbReference type="InterPro" id="IPR015856">
    <property type="entry name" value="ABC_transpr_CbiO/EcfA_su"/>
</dbReference>
<dbReference type="RefSeq" id="WP_069645043.1">
    <property type="nucleotide sequence ID" value="NZ_MIJZ01000001.1"/>
</dbReference>
<comment type="function">
    <text evidence="10">Probably part of an ABC transporter complex. Responsible for energy coupling to the transport system.</text>
</comment>
<dbReference type="Pfam" id="PF00005">
    <property type="entry name" value="ABC_tran"/>
    <property type="match status" value="2"/>
</dbReference>
<evidence type="ECO:0000256" key="10">
    <source>
        <dbReference type="ARBA" id="ARBA00025157"/>
    </source>
</evidence>
<dbReference type="SUPFAM" id="SSF52540">
    <property type="entry name" value="P-loop containing nucleoside triphosphate hydrolases"/>
    <property type="match status" value="2"/>
</dbReference>
<reference evidence="13" key="1">
    <citation type="submission" date="2016-09" db="EMBL/GenBank/DDBJ databases">
        <authorList>
            <person name="Gulvik C.A."/>
        </authorList>
    </citation>
    <scope>NUCLEOTIDE SEQUENCE [LARGE SCALE GENOMIC DNA]</scope>
    <source>
        <strain evidence="13">DSM 23328</strain>
    </source>
</reference>
<keyword evidence="13" id="KW-1185">Reference proteome</keyword>
<keyword evidence="5" id="KW-0677">Repeat</keyword>
<keyword evidence="8" id="KW-1278">Translocase</keyword>
<dbReference type="InterPro" id="IPR017871">
    <property type="entry name" value="ABC_transporter-like_CS"/>
</dbReference>
<evidence type="ECO:0000256" key="2">
    <source>
        <dbReference type="ARBA" id="ARBA00005417"/>
    </source>
</evidence>
<dbReference type="InterPro" id="IPR003593">
    <property type="entry name" value="AAA+_ATPase"/>
</dbReference>
<evidence type="ECO:0000259" key="11">
    <source>
        <dbReference type="PROSITE" id="PS50893"/>
    </source>
</evidence>
<feature type="domain" description="ABC transporter" evidence="11">
    <location>
        <begin position="2"/>
        <end position="240"/>
    </location>
</feature>
<dbReference type="PROSITE" id="PS00211">
    <property type="entry name" value="ABC_TRANSPORTER_1"/>
    <property type="match status" value="2"/>
</dbReference>
<keyword evidence="9" id="KW-0472">Membrane</keyword>
<evidence type="ECO:0000313" key="12">
    <source>
        <dbReference type="EMBL" id="OEG13993.1"/>
    </source>
</evidence>
<dbReference type="GO" id="GO:0042626">
    <property type="term" value="F:ATPase-coupled transmembrane transporter activity"/>
    <property type="evidence" value="ECO:0007669"/>
    <property type="project" value="TreeGrafter"/>
</dbReference>
<evidence type="ECO:0000256" key="7">
    <source>
        <dbReference type="ARBA" id="ARBA00022840"/>
    </source>
</evidence>
<name>A0A1E5GMR7_9ENTE</name>